<dbReference type="InterPro" id="IPR011051">
    <property type="entry name" value="RmlC_Cupin_sf"/>
</dbReference>
<dbReference type="PANTHER" id="PTHR35848">
    <property type="entry name" value="OXALATE-BINDING PROTEIN"/>
    <property type="match status" value="1"/>
</dbReference>
<evidence type="ECO:0000313" key="4">
    <source>
        <dbReference type="Proteomes" id="UP000238415"/>
    </source>
</evidence>
<protein>
    <submittedName>
        <fullName evidence="3">Cupin domain protein</fullName>
    </submittedName>
</protein>
<dbReference type="SUPFAM" id="SSF51182">
    <property type="entry name" value="RmlC-like cupins"/>
    <property type="match status" value="1"/>
</dbReference>
<evidence type="ECO:0000259" key="2">
    <source>
        <dbReference type="Pfam" id="PF07883"/>
    </source>
</evidence>
<feature type="domain" description="Cupin type-2" evidence="2">
    <location>
        <begin position="45"/>
        <end position="112"/>
    </location>
</feature>
<dbReference type="CDD" id="cd02221">
    <property type="entry name" value="cupin_TM1287-like"/>
    <property type="match status" value="1"/>
</dbReference>
<dbReference type="InterPro" id="IPR014710">
    <property type="entry name" value="RmlC-like_jellyroll"/>
</dbReference>
<dbReference type="Pfam" id="PF07883">
    <property type="entry name" value="Cupin_2"/>
    <property type="match status" value="1"/>
</dbReference>
<dbReference type="EMBL" id="PVXM01000028">
    <property type="protein sequence ID" value="PRR72540.1"/>
    <property type="molecule type" value="Genomic_DNA"/>
</dbReference>
<dbReference type="Gene3D" id="2.60.120.10">
    <property type="entry name" value="Jelly Rolls"/>
    <property type="match status" value="1"/>
</dbReference>
<dbReference type="RefSeq" id="WP_106005436.1">
    <property type="nucleotide sequence ID" value="NZ_CP136419.1"/>
</dbReference>
<name>A0A2T0ARS3_9FIRM</name>
<proteinExistence type="predicted"/>
<dbReference type="GO" id="GO:0046872">
    <property type="term" value="F:metal ion binding"/>
    <property type="evidence" value="ECO:0007669"/>
    <property type="project" value="UniProtKB-KW"/>
</dbReference>
<accession>A0A2T0ARS3</accession>
<organism evidence="3 4">
    <name type="scientific">Neomoorella humiferrea</name>
    <dbReference type="NCBI Taxonomy" id="676965"/>
    <lineage>
        <taxon>Bacteria</taxon>
        <taxon>Bacillati</taxon>
        <taxon>Bacillota</taxon>
        <taxon>Clostridia</taxon>
        <taxon>Neomoorellales</taxon>
        <taxon>Neomoorellaceae</taxon>
        <taxon>Neomoorella</taxon>
    </lineage>
</organism>
<dbReference type="AlphaFoldDB" id="A0A2T0ARS3"/>
<dbReference type="InterPro" id="IPR051610">
    <property type="entry name" value="GPI/OXD"/>
</dbReference>
<reference evidence="3 4" key="1">
    <citation type="submission" date="2018-03" db="EMBL/GenBank/DDBJ databases">
        <title>Genome sequence of Moorella humiferrea DSM 23265.</title>
        <authorList>
            <person name="Poehlein A."/>
            <person name="Daniel R."/>
        </authorList>
    </citation>
    <scope>NUCLEOTIDE SEQUENCE [LARGE SCALE GENOMIC DNA]</scope>
    <source>
        <strain evidence="3 4">DSM 23265</strain>
    </source>
</reference>
<evidence type="ECO:0000313" key="3">
    <source>
        <dbReference type="EMBL" id="PRR72540.1"/>
    </source>
</evidence>
<dbReference type="OrthoDB" id="9797047at2"/>
<dbReference type="Proteomes" id="UP000238415">
    <property type="component" value="Unassembled WGS sequence"/>
</dbReference>
<comment type="caution">
    <text evidence="3">The sequence shown here is derived from an EMBL/GenBank/DDBJ whole genome shotgun (WGS) entry which is preliminary data.</text>
</comment>
<dbReference type="PANTHER" id="PTHR35848:SF6">
    <property type="entry name" value="CUPIN TYPE-2 DOMAIN-CONTAINING PROTEIN"/>
    <property type="match status" value="1"/>
</dbReference>
<sequence>MIRRAHELKEEKITGFKGGQGEVTILHILEEDKNEFNGKGRLYARFTLKPGTSIGLHQHSGDFEAYYIIKGQGLVNDNGTETIVKAGDMVLTKNGESHSITNNGDEDLEYMALILYV</sequence>
<dbReference type="InterPro" id="IPR013096">
    <property type="entry name" value="Cupin_2"/>
</dbReference>
<keyword evidence="4" id="KW-1185">Reference proteome</keyword>
<gene>
    <name evidence="3" type="ORF">MOHU_14690</name>
</gene>
<keyword evidence="1" id="KW-0479">Metal-binding</keyword>
<evidence type="ECO:0000256" key="1">
    <source>
        <dbReference type="ARBA" id="ARBA00022723"/>
    </source>
</evidence>